<evidence type="ECO:0000256" key="1">
    <source>
        <dbReference type="SAM" id="MobiDB-lite"/>
    </source>
</evidence>
<feature type="compositionally biased region" description="Polar residues" evidence="1">
    <location>
        <begin position="23"/>
        <end position="34"/>
    </location>
</feature>
<dbReference type="EMBL" id="BNCO01000021">
    <property type="protein sequence ID" value="GIL55360.1"/>
    <property type="molecule type" value="Genomic_DNA"/>
</dbReference>
<organism evidence="2 3">
    <name type="scientific">Volvox africanus</name>
    <dbReference type="NCBI Taxonomy" id="51714"/>
    <lineage>
        <taxon>Eukaryota</taxon>
        <taxon>Viridiplantae</taxon>
        <taxon>Chlorophyta</taxon>
        <taxon>core chlorophytes</taxon>
        <taxon>Chlorophyceae</taxon>
        <taxon>CS clade</taxon>
        <taxon>Chlamydomonadales</taxon>
        <taxon>Volvocaceae</taxon>
        <taxon>Volvox</taxon>
    </lineage>
</organism>
<name>A0A8J4F169_9CHLO</name>
<keyword evidence="3" id="KW-1185">Reference proteome</keyword>
<accession>A0A8J4F169</accession>
<feature type="compositionally biased region" description="Low complexity" evidence="1">
    <location>
        <begin position="10"/>
        <end position="22"/>
    </location>
</feature>
<evidence type="ECO:0000313" key="2">
    <source>
        <dbReference type="EMBL" id="GIL55360.1"/>
    </source>
</evidence>
<dbReference type="Proteomes" id="UP000747399">
    <property type="component" value="Unassembled WGS sequence"/>
</dbReference>
<gene>
    <name evidence="2" type="ORF">Vafri_10905</name>
</gene>
<reference evidence="2" key="1">
    <citation type="journal article" date="2021" name="Proc. Natl. Acad. Sci. U.S.A.">
        <title>Three genomes in the algal genus Volvox reveal the fate of a haploid sex-determining region after a transition to homothallism.</title>
        <authorList>
            <person name="Yamamoto K."/>
            <person name="Hamaji T."/>
            <person name="Kawai-Toyooka H."/>
            <person name="Matsuzaki R."/>
            <person name="Takahashi F."/>
            <person name="Nishimura Y."/>
            <person name="Kawachi M."/>
            <person name="Noguchi H."/>
            <person name="Minakuchi Y."/>
            <person name="Umen J.G."/>
            <person name="Toyoda A."/>
            <person name="Nozaki H."/>
        </authorList>
    </citation>
    <scope>NUCLEOTIDE SEQUENCE</scope>
    <source>
        <strain evidence="2">NIES-3780</strain>
    </source>
</reference>
<proteinExistence type="predicted"/>
<dbReference type="AlphaFoldDB" id="A0A8J4F169"/>
<protein>
    <submittedName>
        <fullName evidence="2">Uncharacterized protein</fullName>
    </submittedName>
</protein>
<sequence>MHAIPLTTGSSGSSIHSSMRASTTGSATSKGRSTAQAAVASASDGCRVDTATIATAASASVTPSRVGAVAAPPTARAVLASSSCCFRSNVTLVEPLCASSCRTFANTAATSEAADPGSAASAAAAAVDDAKNGT</sequence>
<feature type="region of interest" description="Disordered" evidence="1">
    <location>
        <begin position="1"/>
        <end position="34"/>
    </location>
</feature>
<comment type="caution">
    <text evidence="2">The sequence shown here is derived from an EMBL/GenBank/DDBJ whole genome shotgun (WGS) entry which is preliminary data.</text>
</comment>
<evidence type="ECO:0000313" key="3">
    <source>
        <dbReference type="Proteomes" id="UP000747399"/>
    </source>
</evidence>